<dbReference type="Pfam" id="PF06114">
    <property type="entry name" value="Peptidase_M78"/>
    <property type="match status" value="1"/>
</dbReference>
<dbReference type="Proteomes" id="UP000480425">
    <property type="component" value="Unassembled WGS sequence"/>
</dbReference>
<dbReference type="InterPro" id="IPR052345">
    <property type="entry name" value="Rad_response_metalloprotease"/>
</dbReference>
<dbReference type="PANTHER" id="PTHR43236">
    <property type="entry name" value="ANTITOXIN HIGA1"/>
    <property type="match status" value="1"/>
</dbReference>
<dbReference type="EMBL" id="VZCB01000028">
    <property type="protein sequence ID" value="MQN79974.1"/>
    <property type="molecule type" value="Genomic_DNA"/>
</dbReference>
<gene>
    <name evidence="4" type="ORF">DXA63_12755</name>
    <name evidence="3" type="ORF">F7D73_03155</name>
    <name evidence="2" type="ORF">ONT19_16090</name>
</gene>
<dbReference type="EMBL" id="JAPDVG010000002">
    <property type="protein sequence ID" value="MCW4133070.1"/>
    <property type="molecule type" value="Genomic_DNA"/>
</dbReference>
<feature type="domain" description="IrrE N-terminal-like" evidence="1">
    <location>
        <begin position="52"/>
        <end position="170"/>
    </location>
</feature>
<name>A0A3R5ZE92_9BACT</name>
<evidence type="ECO:0000313" key="2">
    <source>
        <dbReference type="EMBL" id="MCW4133070.1"/>
    </source>
</evidence>
<evidence type="ECO:0000259" key="1">
    <source>
        <dbReference type="Pfam" id="PF06114"/>
    </source>
</evidence>
<evidence type="ECO:0000313" key="5">
    <source>
        <dbReference type="Proteomes" id="UP000285604"/>
    </source>
</evidence>
<dbReference type="InterPro" id="IPR010359">
    <property type="entry name" value="IrrE_HExxH"/>
</dbReference>
<dbReference type="Gene3D" id="1.10.10.2910">
    <property type="match status" value="1"/>
</dbReference>
<dbReference type="Proteomes" id="UP001209417">
    <property type="component" value="Unassembled WGS sequence"/>
</dbReference>
<dbReference type="PANTHER" id="PTHR43236:SF1">
    <property type="entry name" value="BLL7220 PROTEIN"/>
    <property type="match status" value="1"/>
</dbReference>
<dbReference type="EMBL" id="QSCI01000074">
    <property type="protein sequence ID" value="RGX91499.1"/>
    <property type="molecule type" value="Genomic_DNA"/>
</dbReference>
<evidence type="ECO:0000313" key="3">
    <source>
        <dbReference type="EMBL" id="MQN79974.1"/>
    </source>
</evidence>
<dbReference type="Proteomes" id="UP000285604">
    <property type="component" value="Unassembled WGS sequence"/>
</dbReference>
<evidence type="ECO:0000313" key="6">
    <source>
        <dbReference type="Proteomes" id="UP000480425"/>
    </source>
</evidence>
<dbReference type="AlphaFoldDB" id="A0A3R5ZE92"/>
<comment type="caution">
    <text evidence="3">The sequence shown here is derived from an EMBL/GenBank/DDBJ whole genome shotgun (WGS) entry which is preliminary data.</text>
</comment>
<dbReference type="OrthoDB" id="9794834at2"/>
<evidence type="ECO:0000313" key="4">
    <source>
        <dbReference type="EMBL" id="RGX91499.1"/>
    </source>
</evidence>
<proteinExistence type="predicted"/>
<dbReference type="RefSeq" id="WP_119229827.1">
    <property type="nucleotide sequence ID" value="NZ_JAPDVG010000002.1"/>
</dbReference>
<reference evidence="3 6" key="2">
    <citation type="submission" date="2019-09" db="EMBL/GenBank/DDBJ databases">
        <title>Distinct polysaccharide growth profiles of human intestinal Prevotella copri isolates.</title>
        <authorList>
            <person name="Fehlner-Peach H."/>
            <person name="Magnabosco C."/>
            <person name="Raghavan V."/>
            <person name="Scher J.U."/>
            <person name="Tett A."/>
            <person name="Cox L.M."/>
            <person name="Gottsegen C."/>
            <person name="Watters A."/>
            <person name="Wiltshire- Gordon J.D."/>
            <person name="Segata N."/>
            <person name="Bonneau R."/>
            <person name="Littman D.R."/>
        </authorList>
    </citation>
    <scope>NUCLEOTIDE SEQUENCE [LARGE SCALE GENOMIC DNA]</scope>
    <source>
        <strain evidence="6">iA622</strain>
        <strain evidence="3">IA622</strain>
    </source>
</reference>
<protein>
    <submittedName>
        <fullName evidence="3">ImmA/IrrE family metallo-endopeptidase</fullName>
    </submittedName>
</protein>
<reference evidence="2" key="3">
    <citation type="submission" date="2022-11" db="EMBL/GenBank/DDBJ databases">
        <title>Genomic repertoires linked with pathogenic potency of arthritogenic Prevotella copri isolated from the gut of rheumatoid arthritis patients.</title>
        <authorList>
            <person name="Nii T."/>
            <person name="Maeda Y."/>
            <person name="Motooka D."/>
            <person name="Naito M."/>
            <person name="Matsumoto Y."/>
            <person name="Ogawa T."/>
            <person name="Oguro-Igashira E."/>
            <person name="Kishikawa T."/>
            <person name="Yamashita M."/>
            <person name="Koizumi S."/>
            <person name="Kurakawa T."/>
            <person name="Okumura R."/>
            <person name="Kayama H."/>
            <person name="Murakami M."/>
            <person name="Sakaguchi T."/>
            <person name="Das B."/>
            <person name="Nakamura S."/>
            <person name="Okada Y."/>
            <person name="Kumanogoh A."/>
            <person name="Takeda K."/>
        </authorList>
    </citation>
    <scope>NUCLEOTIDE SEQUENCE</scope>
    <source>
        <strain evidence="2">H019-1</strain>
    </source>
</reference>
<organism evidence="3 6">
    <name type="scientific">Segatella copri</name>
    <dbReference type="NCBI Taxonomy" id="165179"/>
    <lineage>
        <taxon>Bacteria</taxon>
        <taxon>Pseudomonadati</taxon>
        <taxon>Bacteroidota</taxon>
        <taxon>Bacteroidia</taxon>
        <taxon>Bacteroidales</taxon>
        <taxon>Prevotellaceae</taxon>
        <taxon>Segatella</taxon>
    </lineage>
</organism>
<sequence length="256" mass="29489">MNLKKSDKIQLELLSLSLRQEQGVKFNEPVSVHQMLRNKNIIASFQPLSEGFEGMAIKILRKEHDVRLFMLVNTSSNYSRQRFTACHELYHLLFQEDFSVSYETDNEDGKKSIEEQSADYFARCLLLPRDGVLSLIPVEKRKRDAISMATVLKIEQNFRCSRSCLLYRLKEMDLISETVYGLFQHDVIRSAAEYGYPTSLYMPTHSKELIGDYNVKARQLYDKGLISQAKYFGLLYDMGIDFGKEALDGKSEGHIG</sequence>
<reference evidence="4 5" key="1">
    <citation type="submission" date="2018-08" db="EMBL/GenBank/DDBJ databases">
        <title>A genome reference for cultivated species of the human gut microbiota.</title>
        <authorList>
            <person name="Zou Y."/>
            <person name="Xue W."/>
            <person name="Luo G."/>
        </authorList>
    </citation>
    <scope>NUCLEOTIDE SEQUENCE [LARGE SCALE GENOMIC DNA]</scope>
    <source>
        <strain evidence="4 5">OF03-3</strain>
    </source>
</reference>
<accession>A0A3R5ZE92</accession>